<dbReference type="GeneID" id="59294429"/>
<name>A0A8H6CKR5_9LECA</name>
<evidence type="ECO:0000313" key="3">
    <source>
        <dbReference type="Proteomes" id="UP000578531"/>
    </source>
</evidence>
<reference evidence="2 3" key="1">
    <citation type="journal article" date="2020" name="Genomics">
        <title>Complete, high-quality genomes from long-read metagenomic sequencing of two wolf lichen thalli reveals enigmatic genome architecture.</title>
        <authorList>
            <person name="McKenzie S.K."/>
            <person name="Walston R.F."/>
            <person name="Allen J.L."/>
        </authorList>
    </citation>
    <scope>NUCLEOTIDE SEQUENCE [LARGE SCALE GENOMIC DNA]</scope>
    <source>
        <strain evidence="2">WasteWater2</strain>
    </source>
</reference>
<gene>
    <name evidence="2" type="ORF">HO173_012796</name>
</gene>
<sequence length="60" mass="6577">MDNGQNRPYALKVTPQSHVPAPASTSLLYSPLPVHQHMVSHRRSNFAPSPTLDLLDSSPD</sequence>
<keyword evidence="3" id="KW-1185">Reference proteome</keyword>
<dbReference type="Proteomes" id="UP000578531">
    <property type="component" value="Unassembled WGS sequence"/>
</dbReference>
<feature type="region of interest" description="Disordered" evidence="1">
    <location>
        <begin position="41"/>
        <end position="60"/>
    </location>
</feature>
<comment type="caution">
    <text evidence="2">The sequence shown here is derived from an EMBL/GenBank/DDBJ whole genome shotgun (WGS) entry which is preliminary data.</text>
</comment>
<accession>A0A8H6CKR5</accession>
<protein>
    <submittedName>
        <fullName evidence="2">Uncharacterized protein</fullName>
    </submittedName>
</protein>
<evidence type="ECO:0000256" key="1">
    <source>
        <dbReference type="SAM" id="MobiDB-lite"/>
    </source>
</evidence>
<evidence type="ECO:0000313" key="2">
    <source>
        <dbReference type="EMBL" id="KAF6225358.1"/>
    </source>
</evidence>
<dbReference type="AlphaFoldDB" id="A0A8H6CKR5"/>
<dbReference type="EMBL" id="JACCJC010000104">
    <property type="protein sequence ID" value="KAF6225358.1"/>
    <property type="molecule type" value="Genomic_DNA"/>
</dbReference>
<organism evidence="2 3">
    <name type="scientific">Letharia columbiana</name>
    <dbReference type="NCBI Taxonomy" id="112416"/>
    <lineage>
        <taxon>Eukaryota</taxon>
        <taxon>Fungi</taxon>
        <taxon>Dikarya</taxon>
        <taxon>Ascomycota</taxon>
        <taxon>Pezizomycotina</taxon>
        <taxon>Lecanoromycetes</taxon>
        <taxon>OSLEUM clade</taxon>
        <taxon>Lecanoromycetidae</taxon>
        <taxon>Lecanorales</taxon>
        <taxon>Lecanorineae</taxon>
        <taxon>Parmeliaceae</taxon>
        <taxon>Letharia</taxon>
    </lineage>
</organism>
<proteinExistence type="predicted"/>
<dbReference type="RefSeq" id="XP_037158487.1">
    <property type="nucleotide sequence ID" value="XM_037314630.1"/>
</dbReference>